<dbReference type="InterPro" id="IPR040067">
    <property type="entry name" value="WDR47"/>
</dbReference>
<dbReference type="PROSITE" id="PS50897">
    <property type="entry name" value="CTLH"/>
    <property type="match status" value="1"/>
</dbReference>
<feature type="region of interest" description="Disordered" evidence="1">
    <location>
        <begin position="624"/>
        <end position="718"/>
    </location>
</feature>
<protein>
    <recommendedName>
        <fullName evidence="2">CTLH domain-containing protein</fullName>
    </recommendedName>
</protein>
<dbReference type="PROSITE" id="PS50896">
    <property type="entry name" value="LISH"/>
    <property type="match status" value="1"/>
</dbReference>
<feature type="compositionally biased region" description="Polar residues" evidence="1">
    <location>
        <begin position="468"/>
        <end position="486"/>
    </location>
</feature>
<feature type="compositionally biased region" description="Basic and acidic residues" evidence="1">
    <location>
        <begin position="401"/>
        <end position="420"/>
    </location>
</feature>
<dbReference type="AlphaFoldDB" id="A0A7R8ULT3"/>
<feature type="compositionally biased region" description="Polar residues" evidence="1">
    <location>
        <begin position="624"/>
        <end position="639"/>
    </location>
</feature>
<dbReference type="InterPro" id="IPR006594">
    <property type="entry name" value="LisH"/>
</dbReference>
<dbReference type="PANTHER" id="PTHR19863">
    <property type="entry name" value="NEMITIN (NEURONAL ENRICHED MAP INTERACTING PROTEIN) HOMOLOG"/>
    <property type="match status" value="1"/>
</dbReference>
<evidence type="ECO:0000313" key="3">
    <source>
        <dbReference type="EMBL" id="CAD7083216.1"/>
    </source>
</evidence>
<evidence type="ECO:0000259" key="2">
    <source>
        <dbReference type="PROSITE" id="PS50897"/>
    </source>
</evidence>
<dbReference type="InterPro" id="IPR057749">
    <property type="entry name" value="WDR47_COR"/>
</dbReference>
<name>A0A7R8ULT3_HERIL</name>
<dbReference type="PANTHER" id="PTHR19863:SF11">
    <property type="entry name" value="WD REPEAT-CONTAINING PROTEIN 47-LIKE PROTEIN"/>
    <property type="match status" value="1"/>
</dbReference>
<dbReference type="Proteomes" id="UP000594454">
    <property type="component" value="Chromosome 2"/>
</dbReference>
<dbReference type="Pfam" id="PF25602">
    <property type="entry name" value="WDR47_COR"/>
    <property type="match status" value="1"/>
</dbReference>
<keyword evidence="4" id="KW-1185">Reference proteome</keyword>
<dbReference type="SMART" id="SM00668">
    <property type="entry name" value="CTLH"/>
    <property type="match status" value="1"/>
</dbReference>
<evidence type="ECO:0000256" key="1">
    <source>
        <dbReference type="SAM" id="MobiDB-lite"/>
    </source>
</evidence>
<feature type="compositionally biased region" description="Polar residues" evidence="1">
    <location>
        <begin position="694"/>
        <end position="713"/>
    </location>
</feature>
<dbReference type="EMBL" id="LR899010">
    <property type="protein sequence ID" value="CAD7083216.1"/>
    <property type="molecule type" value="Genomic_DNA"/>
</dbReference>
<dbReference type="InParanoid" id="A0A7R8ULT3"/>
<feature type="region of interest" description="Disordered" evidence="1">
    <location>
        <begin position="784"/>
        <end position="832"/>
    </location>
</feature>
<organism evidence="3 4">
    <name type="scientific">Hermetia illucens</name>
    <name type="common">Black soldier fly</name>
    <dbReference type="NCBI Taxonomy" id="343691"/>
    <lineage>
        <taxon>Eukaryota</taxon>
        <taxon>Metazoa</taxon>
        <taxon>Ecdysozoa</taxon>
        <taxon>Arthropoda</taxon>
        <taxon>Hexapoda</taxon>
        <taxon>Insecta</taxon>
        <taxon>Pterygota</taxon>
        <taxon>Neoptera</taxon>
        <taxon>Endopterygota</taxon>
        <taxon>Diptera</taxon>
        <taxon>Brachycera</taxon>
        <taxon>Stratiomyomorpha</taxon>
        <taxon>Stratiomyidae</taxon>
        <taxon>Hermetiinae</taxon>
        <taxon>Hermetia</taxon>
    </lineage>
</organism>
<feature type="compositionally biased region" description="Polar residues" evidence="1">
    <location>
        <begin position="423"/>
        <end position="432"/>
    </location>
</feature>
<sequence>MPSARLALREEDVIRLALEFLDNRQLHISQLSLERETGVINGQFSDDILFLRQLILDGQWDDVIEFIQPLEALQAFDMKKFCYTILRHKYIELLCIKSEAGGALAAAGQGVNSMEGAVEEVVQVLEQLEKLAPSKEEYSNLCLLLTFPRLIDHLQYRDWNPSKARVQCFREIYPLVEKYLPYESKTEAVPSARSDRLIQLVIKGVLYESCVSYCQAKATGSPDVLNQDMAFSKLLDGSGGFSDSDLSLLSWLQSIPAETFSVPFEQKTLNVDVERLERPSLETSWTEHMLITPIKPKTFPHSVMPFTRPRSAADIMTRSLIPNLEGLPFGLNASKLSDTVDRASMSRSSFASFHLTGIKANSRSVMASSVDRLFSNDNAQSLTNQHEYEGLPSIQEIQSKSAEETHPPGRVVDANDRLVDNESPGTTTSTAKSSRRDSLSERSQLPPQPQQPQQQQPQVPPPKLLQQHSNAEQKQEPLSNHSSPKLDSNFAGRMRGELFEKYQRQKLNRDVPEGIKAQLENDHMAGSSDIATDSVTSGPKERFLEENRRRSIDQLKKIDQMFGGRRESEIIKVTEVETDKKCNVHRRGSRAGSVEPNHIIAVNKNLSLDKNRKMFSSAINISNNWNDTTRRSSVSSSLGKDTVDSAAAIRRRQSFTEGSGGGRSAMNDRNRKRNSWNPSMFRNIEHPSAFPSLLRSSTPTQASNPQLNVNQTPKPRVNLTRRASLNSLSLNRPRPIIEFGKRQIHGSQLYLKADSSGETNLVRRDSFGSRNLLNVVKGRATSVPRDYVNNTTNGGGGEKPAQIKQQNGGGCKSSILRKNPNEDNKADRNRLTKENLNRHVTILENENFVNHSKARKGSSGSIDSLRGRRMSLDSLDIRRASIELIAKDLANLNTNDESQVMIMNLKLYCIQLLTENNTNYLHAKTEMTKYLIYEKSKWHQYLFYSSN</sequence>
<gene>
    <name evidence="3" type="ORF">HERILL_LOCUS6189</name>
</gene>
<feature type="domain" description="CTLH" evidence="2">
    <location>
        <begin position="44"/>
        <end position="101"/>
    </location>
</feature>
<evidence type="ECO:0000313" key="4">
    <source>
        <dbReference type="Proteomes" id="UP000594454"/>
    </source>
</evidence>
<proteinExistence type="predicted"/>
<reference evidence="3 4" key="1">
    <citation type="submission" date="2020-11" db="EMBL/GenBank/DDBJ databases">
        <authorList>
            <person name="Wallbank WR R."/>
            <person name="Pardo Diaz C."/>
            <person name="Kozak K."/>
            <person name="Martin S."/>
            <person name="Jiggins C."/>
            <person name="Moest M."/>
            <person name="Warren A I."/>
            <person name="Generalovic N T."/>
            <person name="Byers J.R.P. K."/>
            <person name="Montejo-Kovacevich G."/>
            <person name="Yen C E."/>
        </authorList>
    </citation>
    <scope>NUCLEOTIDE SEQUENCE [LARGE SCALE GENOMIC DNA]</scope>
</reference>
<dbReference type="InterPro" id="IPR006595">
    <property type="entry name" value="CTLH_C"/>
</dbReference>
<accession>A0A7R8ULT3</accession>
<feature type="region of interest" description="Disordered" evidence="1">
    <location>
        <begin position="400"/>
        <end position="490"/>
    </location>
</feature>
<dbReference type="OrthoDB" id="187712at2759"/>
<feature type="compositionally biased region" description="Basic and acidic residues" evidence="1">
    <location>
        <begin position="819"/>
        <end position="832"/>
    </location>
</feature>